<evidence type="ECO:0000313" key="2">
    <source>
        <dbReference type="EMBL" id="GBP96506.1"/>
    </source>
</evidence>
<organism evidence="2 3">
    <name type="scientific">Eumeta variegata</name>
    <name type="common">Bagworm moth</name>
    <name type="synonym">Eumeta japonica</name>
    <dbReference type="NCBI Taxonomy" id="151549"/>
    <lineage>
        <taxon>Eukaryota</taxon>
        <taxon>Metazoa</taxon>
        <taxon>Ecdysozoa</taxon>
        <taxon>Arthropoda</taxon>
        <taxon>Hexapoda</taxon>
        <taxon>Insecta</taxon>
        <taxon>Pterygota</taxon>
        <taxon>Neoptera</taxon>
        <taxon>Endopterygota</taxon>
        <taxon>Lepidoptera</taxon>
        <taxon>Glossata</taxon>
        <taxon>Ditrysia</taxon>
        <taxon>Tineoidea</taxon>
        <taxon>Psychidae</taxon>
        <taxon>Oiketicinae</taxon>
        <taxon>Eumeta</taxon>
    </lineage>
</organism>
<dbReference type="EMBL" id="BGZK01002791">
    <property type="protein sequence ID" value="GBP96506.1"/>
    <property type="molecule type" value="Genomic_DNA"/>
</dbReference>
<proteinExistence type="predicted"/>
<protein>
    <submittedName>
        <fullName evidence="2">Uncharacterized protein</fullName>
    </submittedName>
</protein>
<evidence type="ECO:0000256" key="1">
    <source>
        <dbReference type="SAM" id="MobiDB-lite"/>
    </source>
</evidence>
<keyword evidence="3" id="KW-1185">Reference proteome</keyword>
<feature type="region of interest" description="Disordered" evidence="1">
    <location>
        <begin position="15"/>
        <end position="83"/>
    </location>
</feature>
<dbReference type="Proteomes" id="UP000299102">
    <property type="component" value="Unassembled WGS sequence"/>
</dbReference>
<dbReference type="AlphaFoldDB" id="A0A4C2A763"/>
<name>A0A4C2A763_EUMVA</name>
<accession>A0A4C2A763</accession>
<reference evidence="2 3" key="1">
    <citation type="journal article" date="2019" name="Commun. Biol.">
        <title>The bagworm genome reveals a unique fibroin gene that provides high tensile strength.</title>
        <authorList>
            <person name="Kono N."/>
            <person name="Nakamura H."/>
            <person name="Ohtoshi R."/>
            <person name="Tomita M."/>
            <person name="Numata K."/>
            <person name="Arakawa K."/>
        </authorList>
    </citation>
    <scope>NUCLEOTIDE SEQUENCE [LARGE SCALE GENOMIC DNA]</scope>
</reference>
<gene>
    <name evidence="2" type="ORF">EVAR_30817_1</name>
</gene>
<comment type="caution">
    <text evidence="2">The sequence shown here is derived from an EMBL/GenBank/DDBJ whole genome shotgun (WGS) entry which is preliminary data.</text>
</comment>
<dbReference type="OrthoDB" id="7423594at2759"/>
<evidence type="ECO:0000313" key="3">
    <source>
        <dbReference type="Proteomes" id="UP000299102"/>
    </source>
</evidence>
<sequence length="83" mass="9166">MTSRSKEKVAAAFRKLFRSPEKLNRDGAGAGGSPARRGLLRRHSDRLQRPIAACITPDRRRSRRNNGGPLKSNDRGRGARKSG</sequence>